<comment type="caution">
    <text evidence="1">The sequence shown here is derived from an EMBL/GenBank/DDBJ whole genome shotgun (WGS) entry which is preliminary data.</text>
</comment>
<dbReference type="Pfam" id="PF05013">
    <property type="entry name" value="FGase"/>
    <property type="match status" value="1"/>
</dbReference>
<organism evidence="1 2">
    <name type="scientific">Roseobacter cerasinus</name>
    <dbReference type="NCBI Taxonomy" id="2602289"/>
    <lineage>
        <taxon>Bacteria</taxon>
        <taxon>Pseudomonadati</taxon>
        <taxon>Pseudomonadota</taxon>
        <taxon>Alphaproteobacteria</taxon>
        <taxon>Rhodobacterales</taxon>
        <taxon>Roseobacteraceae</taxon>
        <taxon>Roseobacter</taxon>
    </lineage>
</organism>
<reference evidence="1 2" key="1">
    <citation type="submission" date="2019-12" db="EMBL/GenBank/DDBJ databases">
        <title>Roseobacter cerasinus sp. nov., isolated from seawater around aquaculture.</title>
        <authorList>
            <person name="Muramatsu S."/>
            <person name="Takabe Y."/>
            <person name="Mori K."/>
            <person name="Takaichi S."/>
            <person name="Hanada S."/>
        </authorList>
    </citation>
    <scope>NUCLEOTIDE SEQUENCE [LARGE SCALE GENOMIC DNA]</scope>
    <source>
        <strain evidence="1 2">AI77</strain>
    </source>
</reference>
<dbReference type="SUPFAM" id="SSF53187">
    <property type="entry name" value="Zn-dependent exopeptidases"/>
    <property type="match status" value="1"/>
</dbReference>
<accession>A0A640VLU0</accession>
<dbReference type="Proteomes" id="UP000436522">
    <property type="component" value="Unassembled WGS sequence"/>
</dbReference>
<name>A0A640VLU0_9RHOB</name>
<keyword evidence="1" id="KW-0378">Hydrolase</keyword>
<keyword evidence="2" id="KW-1185">Reference proteome</keyword>
<sequence>MLRSSVLDELTIRSSEDAFVDQLFDCAPQYGAPLLKAGAPRAFVDLNRSCDELDPALIDGVRRRGHNPRVASGLGVIPRVVANGRAIYRGKISMLEATTRLNTYWHPYHNMLQGLLDDAVQRHGQAVLIDCHSMPHEAVQGVARSGARSPEIVLGDRFGAAAAAEVVDRVEAAFISAGFTVTRNAPFAGAYVAQAYGRPTRSQHAVQVEIDRAIYMDEGRIEPSERFADVQRTLQGVIAEIAQIGQEQMPLAAE</sequence>
<dbReference type="EMBL" id="BLIV01000002">
    <property type="protein sequence ID" value="GFE49059.1"/>
    <property type="molecule type" value="Genomic_DNA"/>
</dbReference>
<protein>
    <submittedName>
        <fullName evidence="1">N-formylglutamate amidohydrolase</fullName>
    </submittedName>
</protein>
<dbReference type="AlphaFoldDB" id="A0A640VLU0"/>
<evidence type="ECO:0000313" key="2">
    <source>
        <dbReference type="Proteomes" id="UP000436522"/>
    </source>
</evidence>
<gene>
    <name evidence="1" type="ORF">So717_08120</name>
</gene>
<dbReference type="Gene3D" id="3.40.630.40">
    <property type="entry name" value="Zn-dependent exopeptidases"/>
    <property type="match status" value="1"/>
</dbReference>
<dbReference type="GO" id="GO:0016787">
    <property type="term" value="F:hydrolase activity"/>
    <property type="evidence" value="ECO:0007669"/>
    <property type="project" value="UniProtKB-KW"/>
</dbReference>
<dbReference type="InterPro" id="IPR007709">
    <property type="entry name" value="N-FG_amidohydro"/>
</dbReference>
<evidence type="ECO:0000313" key="1">
    <source>
        <dbReference type="EMBL" id="GFE49059.1"/>
    </source>
</evidence>
<proteinExistence type="predicted"/>